<keyword evidence="2" id="KW-1133">Transmembrane helix</keyword>
<proteinExistence type="predicted"/>
<evidence type="ECO:0008006" key="5">
    <source>
        <dbReference type="Google" id="ProtNLM"/>
    </source>
</evidence>
<gene>
    <name evidence="3" type="ORF">F0161_04005</name>
</gene>
<evidence type="ECO:0000313" key="4">
    <source>
        <dbReference type="Proteomes" id="UP000325295"/>
    </source>
</evidence>
<dbReference type="EMBL" id="CP043939">
    <property type="protein sequence ID" value="QER67117.1"/>
    <property type="molecule type" value="Genomic_DNA"/>
</dbReference>
<accession>A0A5P1X4J4</accession>
<dbReference type="Pfam" id="PF02493">
    <property type="entry name" value="MORN"/>
    <property type="match status" value="3"/>
</dbReference>
<dbReference type="Proteomes" id="UP000325295">
    <property type="component" value="Chromosome"/>
</dbReference>
<evidence type="ECO:0000313" key="3">
    <source>
        <dbReference type="EMBL" id="QER67117.1"/>
    </source>
</evidence>
<dbReference type="SUPFAM" id="SSF82185">
    <property type="entry name" value="Histone H3 K4-specific methyltransferase SET7/9 N-terminal domain"/>
    <property type="match status" value="1"/>
</dbReference>
<dbReference type="RefSeq" id="WP_150203786.1">
    <property type="nucleotide sequence ID" value="NZ_CP043939.1"/>
</dbReference>
<evidence type="ECO:0000256" key="2">
    <source>
        <dbReference type="SAM" id="Phobius"/>
    </source>
</evidence>
<dbReference type="OrthoDB" id="1693224at2"/>
<keyword evidence="2" id="KW-0812">Transmembrane</keyword>
<reference evidence="3 4" key="1">
    <citation type="submission" date="2019-09" db="EMBL/GenBank/DDBJ databases">
        <title>Complete Genome Sequence of Lactobacillus nenjiangensis SH-Y15, isolated from sauerkraut.</title>
        <authorList>
            <person name="Yang H."/>
        </authorList>
    </citation>
    <scope>NUCLEOTIDE SEQUENCE [LARGE SCALE GENOMIC DNA]</scope>
    <source>
        <strain evidence="3 4">SH-Y15</strain>
    </source>
</reference>
<organism evidence="3 4">
    <name type="scientific">Paucilactobacillus nenjiangensis</name>
    <dbReference type="NCBI Taxonomy" id="1296540"/>
    <lineage>
        <taxon>Bacteria</taxon>
        <taxon>Bacillati</taxon>
        <taxon>Bacillota</taxon>
        <taxon>Bacilli</taxon>
        <taxon>Lactobacillales</taxon>
        <taxon>Lactobacillaceae</taxon>
        <taxon>Paucilactobacillus</taxon>
    </lineage>
</organism>
<name>A0A5P1X4J4_9LACO</name>
<dbReference type="PANTHER" id="PTHR43215">
    <property type="entry name" value="RADIAL SPOKE HEAD 1 HOMOLOG"/>
    <property type="match status" value="1"/>
</dbReference>
<keyword evidence="4" id="KW-1185">Reference proteome</keyword>
<dbReference type="PANTHER" id="PTHR43215:SF14">
    <property type="entry name" value="RADIAL SPOKE HEAD 1 HOMOLOG"/>
    <property type="match status" value="1"/>
</dbReference>
<dbReference type="AlphaFoldDB" id="A0A5P1X4J4"/>
<keyword evidence="2" id="KW-0472">Membrane</keyword>
<protein>
    <recommendedName>
        <fullName evidence="5">Membrane-binding protein</fullName>
    </recommendedName>
</protein>
<sequence>MGDKLKIHARLIGEIVTVTVIVIFAMVSLLPTASLFGTPKINDGDLTYHGQIKNHKYDGKGKLTFQNADYYVGDFKDGRFANQGKFVSHDGWEFQGKFRHGVPNGKGQIKQQNQIIFQGDFKNGEVNHAN</sequence>
<feature type="transmembrane region" description="Helical" evidence="2">
    <location>
        <begin position="12"/>
        <end position="30"/>
    </location>
</feature>
<evidence type="ECO:0000256" key="1">
    <source>
        <dbReference type="ARBA" id="ARBA00022737"/>
    </source>
</evidence>
<dbReference type="KEGG" id="lnn:F0161_04005"/>
<keyword evidence="1" id="KW-0677">Repeat</keyword>
<dbReference type="InterPro" id="IPR003409">
    <property type="entry name" value="MORN"/>
</dbReference>
<dbReference type="Gene3D" id="2.20.110.10">
    <property type="entry name" value="Histone H3 K4-specific methyltransferase SET7/9 N-terminal domain"/>
    <property type="match status" value="1"/>
</dbReference>